<dbReference type="CDD" id="cd14275">
    <property type="entry name" value="UBA_EF-Ts"/>
    <property type="match status" value="1"/>
</dbReference>
<dbReference type="EMBL" id="OBEI01000007">
    <property type="protein sequence ID" value="SNZ09502.1"/>
    <property type="molecule type" value="Genomic_DNA"/>
</dbReference>
<accession>A0A285NJ15</accession>
<dbReference type="FunFam" id="1.10.286.20:FF:000001">
    <property type="entry name" value="Elongation factor Ts"/>
    <property type="match status" value="1"/>
</dbReference>
<dbReference type="NCBIfam" id="TIGR00116">
    <property type="entry name" value="tsf"/>
    <property type="match status" value="2"/>
</dbReference>
<dbReference type="RefSeq" id="WP_097000709.1">
    <property type="nucleotide sequence ID" value="NZ_OBEI01000007.1"/>
</dbReference>
<dbReference type="Gene3D" id="1.10.286.20">
    <property type="match status" value="1"/>
</dbReference>
<dbReference type="GO" id="GO:0003746">
    <property type="term" value="F:translation elongation factor activity"/>
    <property type="evidence" value="ECO:0007669"/>
    <property type="project" value="UniProtKB-UniRule"/>
</dbReference>
<feature type="domain" description="Translation elongation factor EFTs/EF1B dimerisation" evidence="8">
    <location>
        <begin position="92"/>
        <end position="197"/>
    </location>
</feature>
<dbReference type="HAMAP" id="MF_00050">
    <property type="entry name" value="EF_Ts"/>
    <property type="match status" value="1"/>
</dbReference>
<dbReference type="OrthoDB" id="9808348at2"/>
<evidence type="ECO:0000313" key="10">
    <source>
        <dbReference type="Proteomes" id="UP000219036"/>
    </source>
</evidence>
<keyword evidence="3 5" id="KW-0251">Elongation factor</keyword>
<keyword evidence="5" id="KW-0963">Cytoplasm</keyword>
<dbReference type="PANTHER" id="PTHR11741">
    <property type="entry name" value="ELONGATION FACTOR TS"/>
    <property type="match status" value="1"/>
</dbReference>
<dbReference type="GO" id="GO:0005737">
    <property type="term" value="C:cytoplasm"/>
    <property type="evidence" value="ECO:0007669"/>
    <property type="project" value="UniProtKB-SubCell"/>
</dbReference>
<evidence type="ECO:0000256" key="1">
    <source>
        <dbReference type="ARBA" id="ARBA00005532"/>
    </source>
</evidence>
<dbReference type="Gene3D" id="1.10.8.10">
    <property type="entry name" value="DNA helicase RuvA subunit, C-terminal domain"/>
    <property type="match status" value="1"/>
</dbReference>
<evidence type="ECO:0000259" key="8">
    <source>
        <dbReference type="Pfam" id="PF00889"/>
    </source>
</evidence>
<keyword evidence="10" id="KW-1185">Reference proteome</keyword>
<dbReference type="InterPro" id="IPR014039">
    <property type="entry name" value="Transl_elong_EFTs/EF1B_dimer"/>
</dbReference>
<dbReference type="Proteomes" id="UP000219036">
    <property type="component" value="Unassembled WGS sequence"/>
</dbReference>
<evidence type="ECO:0000313" key="9">
    <source>
        <dbReference type="EMBL" id="SNZ09502.1"/>
    </source>
</evidence>
<dbReference type="Gene3D" id="3.30.479.20">
    <property type="entry name" value="Elongation factor Ts, dimerisation domain"/>
    <property type="match status" value="1"/>
</dbReference>
<protein>
    <recommendedName>
        <fullName evidence="2 5">Elongation factor Ts</fullName>
        <shortName evidence="5">EF-Ts</shortName>
    </recommendedName>
</protein>
<dbReference type="SUPFAM" id="SSF46934">
    <property type="entry name" value="UBA-like"/>
    <property type="match status" value="1"/>
</dbReference>
<evidence type="ECO:0000256" key="4">
    <source>
        <dbReference type="ARBA" id="ARBA00022917"/>
    </source>
</evidence>
<evidence type="ECO:0000256" key="6">
    <source>
        <dbReference type="RuleBase" id="RU000642"/>
    </source>
</evidence>
<comment type="function">
    <text evidence="5 6">Associates with the EF-Tu.GDP complex and induces the exchange of GDP to GTP. It remains bound to the aminoacyl-tRNA.EF-Tu.GTP complex up to the GTP hydrolysis stage on the ribosome.</text>
</comment>
<dbReference type="InterPro" id="IPR036402">
    <property type="entry name" value="EF-Ts_dimer_sf"/>
</dbReference>
<dbReference type="InterPro" id="IPR001816">
    <property type="entry name" value="Transl_elong_EFTs/EF1B"/>
</dbReference>
<dbReference type="SUPFAM" id="SSF54713">
    <property type="entry name" value="Elongation factor Ts (EF-Ts), dimerisation domain"/>
    <property type="match status" value="1"/>
</dbReference>
<gene>
    <name evidence="5" type="primary">tsf</name>
    <name evidence="9" type="ORF">SAMN06265182_1547</name>
</gene>
<feature type="region of interest" description="Involved in Mg(2+) ion dislocation from EF-Tu" evidence="5">
    <location>
        <begin position="81"/>
        <end position="84"/>
    </location>
</feature>
<dbReference type="PROSITE" id="PS01126">
    <property type="entry name" value="EF_TS_1"/>
    <property type="match status" value="1"/>
</dbReference>
<name>A0A285NJ15_9AQUI</name>
<dbReference type="PROSITE" id="PS01127">
    <property type="entry name" value="EF_TS_2"/>
    <property type="match status" value="1"/>
</dbReference>
<organism evidence="9 10">
    <name type="scientific">Persephonella hydrogeniphila</name>
    <dbReference type="NCBI Taxonomy" id="198703"/>
    <lineage>
        <taxon>Bacteria</taxon>
        <taxon>Pseudomonadati</taxon>
        <taxon>Aquificota</taxon>
        <taxon>Aquificia</taxon>
        <taxon>Aquificales</taxon>
        <taxon>Hydrogenothermaceae</taxon>
        <taxon>Persephonella</taxon>
    </lineage>
</organism>
<dbReference type="Pfam" id="PF00889">
    <property type="entry name" value="EF_TS"/>
    <property type="match status" value="1"/>
</dbReference>
<keyword evidence="4 5" id="KW-0648">Protein biosynthesis</keyword>
<dbReference type="InterPro" id="IPR018101">
    <property type="entry name" value="Transl_elong_Ts_CS"/>
</dbReference>
<evidence type="ECO:0000256" key="5">
    <source>
        <dbReference type="HAMAP-Rule" id="MF_00050"/>
    </source>
</evidence>
<dbReference type="InterPro" id="IPR009060">
    <property type="entry name" value="UBA-like_sf"/>
</dbReference>
<proteinExistence type="inferred from homology"/>
<evidence type="ECO:0000256" key="3">
    <source>
        <dbReference type="ARBA" id="ARBA00022768"/>
    </source>
</evidence>
<dbReference type="AlphaFoldDB" id="A0A285NJ15"/>
<comment type="similarity">
    <text evidence="1 5 6">Belongs to the EF-Ts family.</text>
</comment>
<sequence>MAVDAKLVKTLREMTGAGILECKKALEETNGNLEEAVELLRKRGIAKAAKKAGRETKEGIIHAYIHAGGRVGVLLELNCETDFVAKNEMFKELANELALQIAAMRPQYVSRDTVPKEVIEKEGEIAREAALAEGKPEHIAEKIAEGKVEKFLKEVCLLEQPYIKDDKKTVEDLIKEYIAKLGENIQVRRFTRYEIGE</sequence>
<evidence type="ECO:0000256" key="7">
    <source>
        <dbReference type="RuleBase" id="RU000643"/>
    </source>
</evidence>
<reference evidence="10" key="1">
    <citation type="submission" date="2017-09" db="EMBL/GenBank/DDBJ databases">
        <authorList>
            <person name="Varghese N."/>
            <person name="Submissions S."/>
        </authorList>
    </citation>
    <scope>NUCLEOTIDE SEQUENCE [LARGE SCALE GENOMIC DNA]</scope>
    <source>
        <strain evidence="10">DSM 15103</strain>
    </source>
</reference>
<dbReference type="PANTHER" id="PTHR11741:SF0">
    <property type="entry name" value="ELONGATION FACTOR TS, MITOCHONDRIAL"/>
    <property type="match status" value="1"/>
</dbReference>
<evidence type="ECO:0000256" key="2">
    <source>
        <dbReference type="ARBA" id="ARBA00016956"/>
    </source>
</evidence>
<comment type="subcellular location">
    <subcellularLocation>
        <location evidence="5 7">Cytoplasm</location>
    </subcellularLocation>
</comment>
<dbReference type="FunFam" id="1.10.8.10:FF:000001">
    <property type="entry name" value="Elongation factor Ts"/>
    <property type="match status" value="1"/>
</dbReference>